<organism evidence="2 3">
    <name type="scientific">Raoultella ornithinolytica</name>
    <name type="common">Klebsiella ornithinolytica</name>
    <dbReference type="NCBI Taxonomy" id="54291"/>
    <lineage>
        <taxon>Bacteria</taxon>
        <taxon>Pseudomonadati</taxon>
        <taxon>Pseudomonadota</taxon>
        <taxon>Gammaproteobacteria</taxon>
        <taxon>Enterobacterales</taxon>
        <taxon>Enterobacteriaceae</taxon>
        <taxon>Klebsiella/Raoultella group</taxon>
        <taxon>Raoultella</taxon>
    </lineage>
</organism>
<feature type="transmembrane region" description="Helical" evidence="1">
    <location>
        <begin position="64"/>
        <end position="87"/>
    </location>
</feature>
<reference evidence="2 3" key="1">
    <citation type="submission" date="2019-03" db="EMBL/GenBank/DDBJ databases">
        <title>Genomic analyses of the natural microbiome of Caenorhabditis elegans.</title>
        <authorList>
            <person name="Samuel B."/>
        </authorList>
    </citation>
    <scope>NUCLEOTIDE SEQUENCE [LARGE SCALE GENOMIC DNA]</scope>
    <source>
        <strain evidence="2 3">JUb54</strain>
    </source>
</reference>
<dbReference type="AlphaFoldDB" id="A0ABD7QBI8"/>
<accession>A0ABD7QBI8</accession>
<evidence type="ECO:0000256" key="1">
    <source>
        <dbReference type="SAM" id="Phobius"/>
    </source>
</evidence>
<dbReference type="EMBL" id="SLYQ01000018">
    <property type="protein sequence ID" value="TCQ69176.1"/>
    <property type="molecule type" value="Genomic_DNA"/>
</dbReference>
<keyword evidence="1" id="KW-0812">Transmembrane</keyword>
<keyword evidence="1" id="KW-0472">Membrane</keyword>
<name>A0ABD7QBI8_RAOOR</name>
<keyword evidence="1" id="KW-1133">Transmembrane helix</keyword>
<sequence length="88" mass="8990">MLFVTLWGMAFGGVPVAWSNWVACSVSDLVEIAGGMVVEAVQSSIAAGAALGGLLYGISGVTGVFITAGCIMFFATLVIGLKVWFALT</sequence>
<protein>
    <recommendedName>
        <fullName evidence="4">Major facilitator superfamily (MFS) profile domain-containing protein</fullName>
    </recommendedName>
</protein>
<feature type="transmembrane region" description="Helical" evidence="1">
    <location>
        <begin position="6"/>
        <end position="24"/>
    </location>
</feature>
<proteinExistence type="predicted"/>
<feature type="transmembrane region" description="Helical" evidence="1">
    <location>
        <begin position="36"/>
        <end position="58"/>
    </location>
</feature>
<evidence type="ECO:0008006" key="4">
    <source>
        <dbReference type="Google" id="ProtNLM"/>
    </source>
</evidence>
<gene>
    <name evidence="2" type="ORF">EC841_1187</name>
</gene>
<dbReference type="Proteomes" id="UP000295263">
    <property type="component" value="Unassembled WGS sequence"/>
</dbReference>
<evidence type="ECO:0000313" key="2">
    <source>
        <dbReference type="EMBL" id="TCQ69176.1"/>
    </source>
</evidence>
<comment type="caution">
    <text evidence="2">The sequence shown here is derived from an EMBL/GenBank/DDBJ whole genome shotgun (WGS) entry which is preliminary data.</text>
</comment>
<evidence type="ECO:0000313" key="3">
    <source>
        <dbReference type="Proteomes" id="UP000295263"/>
    </source>
</evidence>